<evidence type="ECO:0000313" key="2">
    <source>
        <dbReference type="Proteomes" id="UP000663866"/>
    </source>
</evidence>
<accession>A0A821E0J4</accession>
<dbReference type="EMBL" id="CAJOBG010080079">
    <property type="protein sequence ID" value="CAF4628346.1"/>
    <property type="molecule type" value="Genomic_DNA"/>
</dbReference>
<sequence>MTLQDTEARVLNLGPKFVPPAPEQVLERL</sequence>
<comment type="caution">
    <text evidence="1">The sequence shown here is derived from an EMBL/GenBank/DDBJ whole genome shotgun (WGS) entry which is preliminary data.</text>
</comment>
<gene>
    <name evidence="1" type="ORF">OVN521_LOCUS46145</name>
</gene>
<reference evidence="1" key="1">
    <citation type="submission" date="2021-02" db="EMBL/GenBank/DDBJ databases">
        <authorList>
            <person name="Nowell W R."/>
        </authorList>
    </citation>
    <scope>NUCLEOTIDE SEQUENCE</scope>
</reference>
<protein>
    <submittedName>
        <fullName evidence="1">Uncharacterized protein</fullName>
    </submittedName>
</protein>
<organism evidence="1 2">
    <name type="scientific">Rotaria magnacalcarata</name>
    <dbReference type="NCBI Taxonomy" id="392030"/>
    <lineage>
        <taxon>Eukaryota</taxon>
        <taxon>Metazoa</taxon>
        <taxon>Spiralia</taxon>
        <taxon>Gnathifera</taxon>
        <taxon>Rotifera</taxon>
        <taxon>Eurotatoria</taxon>
        <taxon>Bdelloidea</taxon>
        <taxon>Philodinida</taxon>
        <taxon>Philodinidae</taxon>
        <taxon>Rotaria</taxon>
    </lineage>
</organism>
<proteinExistence type="predicted"/>
<feature type="non-terminal residue" evidence="1">
    <location>
        <position position="29"/>
    </location>
</feature>
<dbReference type="AlphaFoldDB" id="A0A821E0J4"/>
<name>A0A821E0J4_9BILA</name>
<dbReference type="Proteomes" id="UP000663866">
    <property type="component" value="Unassembled WGS sequence"/>
</dbReference>
<keyword evidence="2" id="KW-1185">Reference proteome</keyword>
<evidence type="ECO:0000313" key="1">
    <source>
        <dbReference type="EMBL" id="CAF4628346.1"/>
    </source>
</evidence>